<gene>
    <name evidence="1" type="ORF">X797_004348</name>
</gene>
<sequence>MHPECRPEVLGMQYPGLAGGCWQRTSINRLYQNAEHLEARIEQAMHPFQLGNGPSDTRKYICDTPYGEHGSKNRETLAGRLLAACWPHALGKLSERWGSSACAPWIRDARLQELGLTALV</sequence>
<organism evidence="1 2">
    <name type="scientific">Metarhizium robertsii</name>
    <dbReference type="NCBI Taxonomy" id="568076"/>
    <lineage>
        <taxon>Eukaryota</taxon>
        <taxon>Fungi</taxon>
        <taxon>Dikarya</taxon>
        <taxon>Ascomycota</taxon>
        <taxon>Pezizomycotina</taxon>
        <taxon>Sordariomycetes</taxon>
        <taxon>Hypocreomycetidae</taxon>
        <taxon>Hypocreales</taxon>
        <taxon>Clavicipitaceae</taxon>
        <taxon>Metarhizium</taxon>
    </lineage>
</organism>
<evidence type="ECO:0000313" key="1">
    <source>
        <dbReference type="EMBL" id="EXV02219.1"/>
    </source>
</evidence>
<dbReference type="AlphaFoldDB" id="A0A0A1UWC7"/>
<accession>A0A0A1UWC7</accession>
<dbReference type="HOGENOM" id="CLU_2050194_0_0_1"/>
<dbReference type="Proteomes" id="UP000030151">
    <property type="component" value="Unassembled WGS sequence"/>
</dbReference>
<dbReference type="EMBL" id="JELW01000005">
    <property type="protein sequence ID" value="EXV02219.1"/>
    <property type="molecule type" value="Genomic_DNA"/>
</dbReference>
<evidence type="ECO:0000313" key="2">
    <source>
        <dbReference type="Proteomes" id="UP000030151"/>
    </source>
</evidence>
<reference evidence="1 2" key="1">
    <citation type="submission" date="2014-02" db="EMBL/GenBank/DDBJ databases">
        <title>The genome sequence of the entomopathogenic fungus Metarhizium robertsii ARSEF 2575.</title>
        <authorList>
            <person name="Giuliano Garisto Donzelli B."/>
            <person name="Roe B.A."/>
            <person name="Macmil S.L."/>
            <person name="Krasnoff S.B."/>
            <person name="Gibson D.M."/>
        </authorList>
    </citation>
    <scope>NUCLEOTIDE SEQUENCE [LARGE SCALE GENOMIC DNA]</scope>
    <source>
        <strain evidence="1 2">ARSEF 2575</strain>
    </source>
</reference>
<protein>
    <submittedName>
        <fullName evidence="1">Uncharacterized protein</fullName>
    </submittedName>
</protein>
<proteinExistence type="predicted"/>
<comment type="caution">
    <text evidence="1">The sequence shown here is derived from an EMBL/GenBank/DDBJ whole genome shotgun (WGS) entry which is preliminary data.</text>
</comment>
<dbReference type="PROSITE" id="PS51257">
    <property type="entry name" value="PROKAR_LIPOPROTEIN"/>
    <property type="match status" value="1"/>
</dbReference>
<name>A0A0A1UWC7_9HYPO</name>